<organism evidence="12 13">
    <name type="scientific">Lentisphaera araneosa HTCC2155</name>
    <dbReference type="NCBI Taxonomy" id="313628"/>
    <lineage>
        <taxon>Bacteria</taxon>
        <taxon>Pseudomonadati</taxon>
        <taxon>Lentisphaerota</taxon>
        <taxon>Lentisphaeria</taxon>
        <taxon>Lentisphaerales</taxon>
        <taxon>Lentisphaeraceae</taxon>
        <taxon>Lentisphaera</taxon>
    </lineage>
</organism>
<feature type="transmembrane region" description="Helical" evidence="9">
    <location>
        <begin position="70"/>
        <end position="90"/>
    </location>
</feature>
<evidence type="ECO:0000259" key="10">
    <source>
        <dbReference type="PROSITE" id="PS51371"/>
    </source>
</evidence>
<proteinExistence type="predicted"/>
<evidence type="ECO:0000256" key="4">
    <source>
        <dbReference type="ARBA" id="ARBA00022989"/>
    </source>
</evidence>
<dbReference type="STRING" id="313628.LNTAR_20268"/>
<dbReference type="InterPro" id="IPR044751">
    <property type="entry name" value="Ion_transp-like_CBS"/>
</dbReference>
<dbReference type="InterPro" id="IPR046342">
    <property type="entry name" value="CBS_dom_sf"/>
</dbReference>
<keyword evidence="6 8" id="KW-0472">Membrane</keyword>
<evidence type="ECO:0000256" key="9">
    <source>
        <dbReference type="SAM" id="Phobius"/>
    </source>
</evidence>
<dbReference type="PROSITE" id="PS51371">
    <property type="entry name" value="CBS"/>
    <property type="match status" value="1"/>
</dbReference>
<dbReference type="SUPFAM" id="SSF54631">
    <property type="entry name" value="CBS-domain pair"/>
    <property type="match status" value="1"/>
</dbReference>
<dbReference type="GO" id="GO:0005886">
    <property type="term" value="C:plasma membrane"/>
    <property type="evidence" value="ECO:0007669"/>
    <property type="project" value="TreeGrafter"/>
</dbReference>
<gene>
    <name evidence="12" type="ORF">LNTAR_20268</name>
</gene>
<evidence type="ECO:0000313" key="13">
    <source>
        <dbReference type="Proteomes" id="UP000004947"/>
    </source>
</evidence>
<name>A6DKX6_9BACT</name>
<dbReference type="Proteomes" id="UP000004947">
    <property type="component" value="Unassembled WGS sequence"/>
</dbReference>
<protein>
    <submittedName>
        <fullName evidence="12">Hemolysin</fullName>
    </submittedName>
</protein>
<dbReference type="PANTHER" id="PTHR22777:SF4">
    <property type="entry name" value="UPF0053 PROTEIN SLL1254"/>
    <property type="match status" value="1"/>
</dbReference>
<reference evidence="12 13" key="1">
    <citation type="journal article" date="2010" name="J. Bacteriol.">
        <title>Genome sequence of Lentisphaera araneosa HTCC2155T, the type species of the order Lentisphaerales in the phylum Lentisphaerae.</title>
        <authorList>
            <person name="Thrash J.C."/>
            <person name="Cho J.C."/>
            <person name="Vergin K.L."/>
            <person name="Morris R.M."/>
            <person name="Giovannoni S.J."/>
        </authorList>
    </citation>
    <scope>NUCLEOTIDE SEQUENCE [LARGE SCALE GENOMIC DNA]</scope>
    <source>
        <strain evidence="12 13">HTCC2155</strain>
    </source>
</reference>
<dbReference type="CDD" id="cd04590">
    <property type="entry name" value="CBS_pair_CorC_HlyC_assoc"/>
    <property type="match status" value="1"/>
</dbReference>
<dbReference type="InterPro" id="IPR000644">
    <property type="entry name" value="CBS_dom"/>
</dbReference>
<evidence type="ECO:0000256" key="3">
    <source>
        <dbReference type="ARBA" id="ARBA00022737"/>
    </source>
</evidence>
<keyword evidence="4 8" id="KW-1133">Transmembrane helix</keyword>
<comment type="caution">
    <text evidence="12">The sequence shown here is derived from an EMBL/GenBank/DDBJ whole genome shotgun (WGS) entry which is preliminary data.</text>
</comment>
<evidence type="ECO:0000259" key="11">
    <source>
        <dbReference type="PROSITE" id="PS51846"/>
    </source>
</evidence>
<evidence type="ECO:0000256" key="2">
    <source>
        <dbReference type="ARBA" id="ARBA00022692"/>
    </source>
</evidence>
<keyword evidence="13" id="KW-1185">Reference proteome</keyword>
<keyword evidence="3" id="KW-0677">Repeat</keyword>
<sequence>MSEAAFLSITEVEVEKSQLDNHNKGSCFALKKLHEDLTHTISVLVILNNIANIAGSLAVGAIATKVLDDVWQGFFSAILTLVIIIWAEIIPKTIGERYETKVCLAVARPLYFTSKLIGWLADILNFIAKFFVPAQQLSHTTDEAEILMLAKIGGEEGVIDEDESEMIANVFKLDDTKASHIMTPRVKMFYYSIDQTLNEIKESLIDCSYSRIVLVGEGPDDIKGVAHKNELLVAIINSQGDEKLENYIHKVRFVPEQAPADKLLKDFQDNRRHLAVVVDEFGGVEGVVTLEDVLEVLTGEIVDEYDAVVDLQQSARLENSDK</sequence>
<dbReference type="PROSITE" id="PS51846">
    <property type="entry name" value="CNNM"/>
    <property type="match status" value="1"/>
</dbReference>
<dbReference type="EMBL" id="ABCK01000008">
    <property type="protein sequence ID" value="EDM27578.1"/>
    <property type="molecule type" value="Genomic_DNA"/>
</dbReference>
<evidence type="ECO:0000256" key="7">
    <source>
        <dbReference type="PROSITE-ProRule" id="PRU00703"/>
    </source>
</evidence>
<dbReference type="eggNOG" id="COG1253">
    <property type="taxonomic scope" value="Bacteria"/>
</dbReference>
<dbReference type="AlphaFoldDB" id="A6DKX6"/>
<dbReference type="Pfam" id="PF00571">
    <property type="entry name" value="CBS"/>
    <property type="match status" value="1"/>
</dbReference>
<feature type="transmembrane region" description="Helical" evidence="9">
    <location>
        <begin position="41"/>
        <end position="64"/>
    </location>
</feature>
<dbReference type="FunFam" id="3.10.580.10:FF:000002">
    <property type="entry name" value="Magnesium/cobalt efflux protein CorC"/>
    <property type="match status" value="1"/>
</dbReference>
<evidence type="ECO:0000256" key="6">
    <source>
        <dbReference type="ARBA" id="ARBA00023136"/>
    </source>
</evidence>
<dbReference type="Pfam" id="PF01595">
    <property type="entry name" value="CNNM"/>
    <property type="match status" value="1"/>
</dbReference>
<dbReference type="InterPro" id="IPR002550">
    <property type="entry name" value="CNNM"/>
</dbReference>
<feature type="domain" description="CBS" evidence="10">
    <location>
        <begin position="247"/>
        <end position="304"/>
    </location>
</feature>
<dbReference type="PANTHER" id="PTHR22777">
    <property type="entry name" value="HEMOLYSIN-RELATED"/>
    <property type="match status" value="1"/>
</dbReference>
<keyword evidence="5 7" id="KW-0129">CBS domain</keyword>
<evidence type="ECO:0000256" key="5">
    <source>
        <dbReference type="ARBA" id="ARBA00023122"/>
    </source>
</evidence>
<accession>A6DKX6</accession>
<evidence type="ECO:0000256" key="8">
    <source>
        <dbReference type="PROSITE-ProRule" id="PRU01193"/>
    </source>
</evidence>
<feature type="domain" description="CNNM transmembrane" evidence="11">
    <location>
        <begin position="1"/>
        <end position="163"/>
    </location>
</feature>
<evidence type="ECO:0000256" key="1">
    <source>
        <dbReference type="ARBA" id="ARBA00004141"/>
    </source>
</evidence>
<evidence type="ECO:0000313" key="12">
    <source>
        <dbReference type="EMBL" id="EDM27578.1"/>
    </source>
</evidence>
<dbReference type="Gene3D" id="3.10.580.10">
    <property type="entry name" value="CBS-domain"/>
    <property type="match status" value="1"/>
</dbReference>
<comment type="subcellular location">
    <subcellularLocation>
        <location evidence="1">Membrane</location>
        <topology evidence="1">Multi-pass membrane protein</topology>
    </subcellularLocation>
</comment>
<keyword evidence="2 8" id="KW-0812">Transmembrane</keyword>